<dbReference type="AlphaFoldDB" id="A0A4Z2FLS0"/>
<dbReference type="EMBL" id="SRLO01001053">
    <property type="protein sequence ID" value="TNN42206.1"/>
    <property type="molecule type" value="Genomic_DNA"/>
</dbReference>
<reference evidence="1 2" key="1">
    <citation type="submission" date="2019-03" db="EMBL/GenBank/DDBJ databases">
        <title>First draft genome of Liparis tanakae, snailfish: a comprehensive survey of snailfish specific genes.</title>
        <authorList>
            <person name="Kim W."/>
            <person name="Song I."/>
            <person name="Jeong J.-H."/>
            <person name="Kim D."/>
            <person name="Kim S."/>
            <person name="Ryu S."/>
            <person name="Song J.Y."/>
            <person name="Lee S.K."/>
        </authorList>
    </citation>
    <scope>NUCLEOTIDE SEQUENCE [LARGE SCALE GENOMIC DNA]</scope>
    <source>
        <tissue evidence="1">Muscle</tissue>
    </source>
</reference>
<keyword evidence="2" id="KW-1185">Reference proteome</keyword>
<name>A0A4Z2FLS0_9TELE</name>
<evidence type="ECO:0000313" key="2">
    <source>
        <dbReference type="Proteomes" id="UP000314294"/>
    </source>
</evidence>
<accession>A0A4Z2FLS0</accession>
<comment type="caution">
    <text evidence="1">The sequence shown here is derived from an EMBL/GenBank/DDBJ whole genome shotgun (WGS) entry which is preliminary data.</text>
</comment>
<dbReference type="Proteomes" id="UP000314294">
    <property type="component" value="Unassembled WGS sequence"/>
</dbReference>
<evidence type="ECO:0000313" key="1">
    <source>
        <dbReference type="EMBL" id="TNN42206.1"/>
    </source>
</evidence>
<dbReference type="OrthoDB" id="6612025at2759"/>
<organism evidence="1 2">
    <name type="scientific">Liparis tanakae</name>
    <name type="common">Tanaka's snailfish</name>
    <dbReference type="NCBI Taxonomy" id="230148"/>
    <lineage>
        <taxon>Eukaryota</taxon>
        <taxon>Metazoa</taxon>
        <taxon>Chordata</taxon>
        <taxon>Craniata</taxon>
        <taxon>Vertebrata</taxon>
        <taxon>Euteleostomi</taxon>
        <taxon>Actinopterygii</taxon>
        <taxon>Neopterygii</taxon>
        <taxon>Teleostei</taxon>
        <taxon>Neoteleostei</taxon>
        <taxon>Acanthomorphata</taxon>
        <taxon>Eupercaria</taxon>
        <taxon>Perciformes</taxon>
        <taxon>Cottioidei</taxon>
        <taxon>Cottales</taxon>
        <taxon>Liparidae</taxon>
        <taxon>Liparis</taxon>
    </lineage>
</organism>
<proteinExistence type="predicted"/>
<sequence>MKSDAGWYTLSAINEAGMSTCNARLDVGIAKVKQHMEDAARSTGSGALVSSSDNRRVQVATRTHRLVPSFSRVNRTVGSPVALGVGRLSSLVGVVRRGVALAPRLVAVAVGGEPPVAVAVAGLRPSAPEFPMCPSSMTPWWFESLGSRRSGGLVPSGERRRRRAYLRDAIRS</sequence>
<protein>
    <submittedName>
        <fullName evidence="1">Myotilin</fullName>
    </submittedName>
</protein>
<gene>
    <name evidence="1" type="primary">Myot</name>
    <name evidence="1" type="ORF">EYF80_047632</name>
</gene>